<keyword evidence="1" id="KW-1277">Toxin-antitoxin system</keyword>
<protein>
    <submittedName>
        <fullName evidence="2">ParE toxin of type II toxin-antitoxin system, parDE</fullName>
    </submittedName>
</protein>
<reference evidence="2" key="1">
    <citation type="submission" date="2019-02" db="EMBL/GenBank/DDBJ databases">
        <authorList>
            <person name="Gruber-Vodicka R. H."/>
            <person name="Seah K. B. B."/>
        </authorList>
    </citation>
    <scope>NUCLEOTIDE SEQUENCE</scope>
    <source>
        <strain evidence="3">BECK_DK161</strain>
        <strain evidence="2">BECK_DK47</strain>
    </source>
</reference>
<evidence type="ECO:0000313" key="3">
    <source>
        <dbReference type="EMBL" id="VFJ48138.1"/>
    </source>
</evidence>
<dbReference type="AlphaFoldDB" id="A0A450RTJ2"/>
<evidence type="ECO:0000256" key="1">
    <source>
        <dbReference type="ARBA" id="ARBA00022649"/>
    </source>
</evidence>
<proteinExistence type="predicted"/>
<dbReference type="EMBL" id="CAADEY010000020">
    <property type="protein sequence ID" value="VFJ48138.1"/>
    <property type="molecule type" value="Genomic_DNA"/>
</dbReference>
<gene>
    <name evidence="2" type="ORF">BECKDK2373B_GA0170837_100186</name>
    <name evidence="3" type="ORF">BECKDK2373C_GA0170839_102026</name>
</gene>
<dbReference type="Pfam" id="PF05016">
    <property type="entry name" value="ParE_toxin"/>
    <property type="match status" value="1"/>
</dbReference>
<evidence type="ECO:0000313" key="2">
    <source>
        <dbReference type="EMBL" id="VFJ42463.1"/>
    </source>
</evidence>
<dbReference type="EMBL" id="CAADEX010000001">
    <property type="protein sequence ID" value="VFJ42463.1"/>
    <property type="molecule type" value="Genomic_DNA"/>
</dbReference>
<name>A0A450RTJ2_9GAMM</name>
<dbReference type="InterPro" id="IPR035093">
    <property type="entry name" value="RelE/ParE_toxin_dom_sf"/>
</dbReference>
<sequence length="101" mass="11965">MREYTVILSEKAEDGLKEIYDYIASATFDSHFSDSFAMEIRYYIESMNFFPERFPIYAGNIRRAVYPKNTNYLIFFEIDEDASEIHVLKIVNAKQYTKYTG</sequence>
<accession>A0A450RTJ2</accession>
<dbReference type="Gene3D" id="3.30.2310.20">
    <property type="entry name" value="RelE-like"/>
    <property type="match status" value="1"/>
</dbReference>
<dbReference type="InterPro" id="IPR007712">
    <property type="entry name" value="RelE/ParE_toxin"/>
</dbReference>
<organism evidence="2">
    <name type="scientific">Candidatus Kentrum sp. DK</name>
    <dbReference type="NCBI Taxonomy" id="2126562"/>
    <lineage>
        <taxon>Bacteria</taxon>
        <taxon>Pseudomonadati</taxon>
        <taxon>Pseudomonadota</taxon>
        <taxon>Gammaproteobacteria</taxon>
        <taxon>Candidatus Kentrum</taxon>
    </lineage>
</organism>